<gene>
    <name evidence="2" type="ORF">EAG_06254</name>
</gene>
<feature type="signal peptide" evidence="1">
    <location>
        <begin position="1"/>
        <end position="18"/>
    </location>
</feature>
<dbReference type="EMBL" id="GL437108">
    <property type="protein sequence ID" value="EFN71099.1"/>
    <property type="molecule type" value="Genomic_DNA"/>
</dbReference>
<reference evidence="2 3" key="1">
    <citation type="journal article" date="2010" name="Science">
        <title>Genomic comparison of the ants Camponotus floridanus and Harpegnathos saltator.</title>
        <authorList>
            <person name="Bonasio R."/>
            <person name="Zhang G."/>
            <person name="Ye C."/>
            <person name="Mutti N.S."/>
            <person name="Fang X."/>
            <person name="Qin N."/>
            <person name="Donahue G."/>
            <person name="Yang P."/>
            <person name="Li Q."/>
            <person name="Li C."/>
            <person name="Zhang P."/>
            <person name="Huang Z."/>
            <person name="Berger S.L."/>
            <person name="Reinberg D."/>
            <person name="Wang J."/>
            <person name="Liebig J."/>
        </authorList>
    </citation>
    <scope>NUCLEOTIDE SEQUENCE [LARGE SCALE GENOMIC DNA]</scope>
    <source>
        <strain evidence="3">C129</strain>
    </source>
</reference>
<feature type="chain" id="PRO_5003156895" description="Zonadhesin" evidence="1">
    <location>
        <begin position="19"/>
        <end position="369"/>
    </location>
</feature>
<dbReference type="STRING" id="104421.E2A640"/>
<keyword evidence="1" id="KW-0732">Signal</keyword>
<name>E2A640_CAMFO</name>
<sequence>MQPLGVLLLLLFCQLATPKPIFDRDGADLLHREYRSAGFGETIRDWFRIIKNRVVGKWQEWFGNDDPPTPSFSPQDIFNIDKTIGNRVPGYPSLFLDLSSISFDPKQDWGVRIGNWYIIRKVTGNDDDSSDSDSDEWDMRSLLPNLPSFPTLGIDWTPNIHEFEIPKTTQLPMTTPKIKLTTPKIELTTPQQTPQTNIQTESVLTESTVILTEPIPFTTQLIATSTEPVVTSTEEILTSTESSVTNDESDTISTESILTSTETIPVSIESTVPSTESVVTSTELITSSTDTTLDSTESIVTSIESVVTVTESIETLTEEIATSTITELSDPTSTEVILPVLNKRIEDNETVNTRTTKKPRPASAEVIMF</sequence>
<dbReference type="InParanoid" id="E2A640"/>
<dbReference type="Proteomes" id="UP000000311">
    <property type="component" value="Unassembled WGS sequence"/>
</dbReference>
<dbReference type="KEGG" id="cfo:105248848"/>
<evidence type="ECO:0000256" key="1">
    <source>
        <dbReference type="SAM" id="SignalP"/>
    </source>
</evidence>
<evidence type="ECO:0008006" key="4">
    <source>
        <dbReference type="Google" id="ProtNLM"/>
    </source>
</evidence>
<protein>
    <recommendedName>
        <fullName evidence="4">Zonadhesin</fullName>
    </recommendedName>
</protein>
<evidence type="ECO:0000313" key="2">
    <source>
        <dbReference type="EMBL" id="EFN71099.1"/>
    </source>
</evidence>
<keyword evidence="3" id="KW-1185">Reference proteome</keyword>
<dbReference type="OMA" id="IVEKWHE"/>
<proteinExistence type="predicted"/>
<organism evidence="3">
    <name type="scientific">Camponotus floridanus</name>
    <name type="common">Florida carpenter ant</name>
    <dbReference type="NCBI Taxonomy" id="104421"/>
    <lineage>
        <taxon>Eukaryota</taxon>
        <taxon>Metazoa</taxon>
        <taxon>Ecdysozoa</taxon>
        <taxon>Arthropoda</taxon>
        <taxon>Hexapoda</taxon>
        <taxon>Insecta</taxon>
        <taxon>Pterygota</taxon>
        <taxon>Neoptera</taxon>
        <taxon>Endopterygota</taxon>
        <taxon>Hymenoptera</taxon>
        <taxon>Apocrita</taxon>
        <taxon>Aculeata</taxon>
        <taxon>Formicoidea</taxon>
        <taxon>Formicidae</taxon>
        <taxon>Formicinae</taxon>
        <taxon>Camponotus</taxon>
    </lineage>
</organism>
<evidence type="ECO:0000313" key="3">
    <source>
        <dbReference type="Proteomes" id="UP000000311"/>
    </source>
</evidence>
<accession>E2A640</accession>
<dbReference type="AlphaFoldDB" id="E2A640"/>
<dbReference type="OrthoDB" id="7688750at2759"/>